<dbReference type="STRING" id="33114.A0A2G2WGQ5"/>
<dbReference type="Gene3D" id="3.80.10.10">
    <property type="entry name" value="Ribonuclease Inhibitor"/>
    <property type="match status" value="1"/>
</dbReference>
<accession>A0A2G2WGQ5</accession>
<keyword evidence="2" id="KW-1185">Reference proteome</keyword>
<reference evidence="2" key="2">
    <citation type="journal article" date="2017" name="J. Anim. Genet.">
        <title>Multiple reference genome sequences of hot pepper reveal the massive evolution of plant disease resistance genes by retroduplication.</title>
        <authorList>
            <person name="Kim S."/>
            <person name="Park J."/>
            <person name="Yeom S.-I."/>
            <person name="Kim Y.-M."/>
            <person name="Seo E."/>
            <person name="Kim K.-T."/>
            <person name="Kim M.-S."/>
            <person name="Lee J.M."/>
            <person name="Cheong K."/>
            <person name="Shin H.-S."/>
            <person name="Kim S.-B."/>
            <person name="Han K."/>
            <person name="Lee J."/>
            <person name="Park M."/>
            <person name="Lee H.-A."/>
            <person name="Lee H.-Y."/>
            <person name="Lee Y."/>
            <person name="Oh S."/>
            <person name="Lee J.H."/>
            <person name="Choi E."/>
            <person name="Choi E."/>
            <person name="Lee S.E."/>
            <person name="Jeon J."/>
            <person name="Kim H."/>
            <person name="Choi G."/>
            <person name="Song H."/>
            <person name="Lee J."/>
            <person name="Lee S.-C."/>
            <person name="Kwon J.-K."/>
            <person name="Lee H.-Y."/>
            <person name="Koo N."/>
            <person name="Hong Y."/>
            <person name="Kim R.W."/>
            <person name="Kang W.-H."/>
            <person name="Huh J.H."/>
            <person name="Kang B.-C."/>
            <person name="Yang T.-J."/>
            <person name="Lee Y.-H."/>
            <person name="Bennetzen J.L."/>
            <person name="Choi D."/>
        </authorList>
    </citation>
    <scope>NUCLEOTIDE SEQUENCE [LARGE SCALE GENOMIC DNA]</scope>
    <source>
        <strain evidence="2">cv. PBC81</strain>
    </source>
</reference>
<sequence>MSNCSVSFEACKLLALKLSGLNVEVIDERGHPDMRPKSFPIEKLYIYRTVSRRRFDTPDFVWIMAEDASSTPYSTETALWFLLRNAFSTPIEVERLPSPHKMGL</sequence>
<organism evidence="1 2">
    <name type="scientific">Capsicum baccatum</name>
    <name type="common">Peruvian pepper</name>
    <dbReference type="NCBI Taxonomy" id="33114"/>
    <lineage>
        <taxon>Eukaryota</taxon>
        <taxon>Viridiplantae</taxon>
        <taxon>Streptophyta</taxon>
        <taxon>Embryophyta</taxon>
        <taxon>Tracheophyta</taxon>
        <taxon>Spermatophyta</taxon>
        <taxon>Magnoliopsida</taxon>
        <taxon>eudicotyledons</taxon>
        <taxon>Gunneridae</taxon>
        <taxon>Pentapetalae</taxon>
        <taxon>asterids</taxon>
        <taxon>lamiids</taxon>
        <taxon>Solanales</taxon>
        <taxon>Solanaceae</taxon>
        <taxon>Solanoideae</taxon>
        <taxon>Capsiceae</taxon>
        <taxon>Capsicum</taxon>
    </lineage>
</organism>
<evidence type="ECO:0000313" key="1">
    <source>
        <dbReference type="EMBL" id="PHT44402.1"/>
    </source>
</evidence>
<dbReference type="AlphaFoldDB" id="A0A2G2WGQ5"/>
<reference evidence="1 2" key="1">
    <citation type="journal article" date="2017" name="Genome Biol.">
        <title>New reference genome sequences of hot pepper reveal the massive evolution of plant disease-resistance genes by retroduplication.</title>
        <authorList>
            <person name="Kim S."/>
            <person name="Park J."/>
            <person name="Yeom S.I."/>
            <person name="Kim Y.M."/>
            <person name="Seo E."/>
            <person name="Kim K.T."/>
            <person name="Kim M.S."/>
            <person name="Lee J.M."/>
            <person name="Cheong K."/>
            <person name="Shin H.S."/>
            <person name="Kim S.B."/>
            <person name="Han K."/>
            <person name="Lee J."/>
            <person name="Park M."/>
            <person name="Lee H.A."/>
            <person name="Lee H.Y."/>
            <person name="Lee Y."/>
            <person name="Oh S."/>
            <person name="Lee J.H."/>
            <person name="Choi E."/>
            <person name="Choi E."/>
            <person name="Lee S.E."/>
            <person name="Jeon J."/>
            <person name="Kim H."/>
            <person name="Choi G."/>
            <person name="Song H."/>
            <person name="Lee J."/>
            <person name="Lee S.C."/>
            <person name="Kwon J.K."/>
            <person name="Lee H.Y."/>
            <person name="Koo N."/>
            <person name="Hong Y."/>
            <person name="Kim R.W."/>
            <person name="Kang W.H."/>
            <person name="Huh J.H."/>
            <person name="Kang B.C."/>
            <person name="Yang T.J."/>
            <person name="Lee Y.H."/>
            <person name="Bennetzen J.L."/>
            <person name="Choi D."/>
        </authorList>
    </citation>
    <scope>NUCLEOTIDE SEQUENCE [LARGE SCALE GENOMIC DNA]</scope>
    <source>
        <strain evidence="2">cv. PBC81</strain>
    </source>
</reference>
<dbReference type="EMBL" id="MLFT02000006">
    <property type="protein sequence ID" value="PHT44402.1"/>
    <property type="molecule type" value="Genomic_DNA"/>
</dbReference>
<protein>
    <submittedName>
        <fullName evidence="1">Protein TRANSPORT INHIBITOR RESPONSE 1</fullName>
    </submittedName>
</protein>
<name>A0A2G2WGQ5_CAPBA</name>
<dbReference type="OrthoDB" id="10315953at2759"/>
<evidence type="ECO:0000313" key="2">
    <source>
        <dbReference type="Proteomes" id="UP000224567"/>
    </source>
</evidence>
<dbReference type="Proteomes" id="UP000224567">
    <property type="component" value="Unassembled WGS sequence"/>
</dbReference>
<proteinExistence type="predicted"/>
<gene>
    <name evidence="1" type="ORF">CQW23_13560</name>
</gene>
<comment type="caution">
    <text evidence="1">The sequence shown here is derived from an EMBL/GenBank/DDBJ whole genome shotgun (WGS) entry which is preliminary data.</text>
</comment>
<dbReference type="InterPro" id="IPR032675">
    <property type="entry name" value="LRR_dom_sf"/>
</dbReference>